<feature type="chain" id="PRO_5045798498" description="Glycosyl hydrolase catalytic core" evidence="1">
    <location>
        <begin position="25"/>
        <end position="482"/>
    </location>
</feature>
<name>A0ABS5IXM7_9BACT</name>
<dbReference type="RefSeq" id="WP_211972838.1">
    <property type="nucleotide sequence ID" value="NZ_CBFHAM010000001.1"/>
</dbReference>
<dbReference type="InterPro" id="IPR017853">
    <property type="entry name" value="GH"/>
</dbReference>
<accession>A0ABS5IXM7</accession>
<evidence type="ECO:0000313" key="3">
    <source>
        <dbReference type="Proteomes" id="UP000676386"/>
    </source>
</evidence>
<evidence type="ECO:0000256" key="1">
    <source>
        <dbReference type="SAM" id="SignalP"/>
    </source>
</evidence>
<evidence type="ECO:0000313" key="2">
    <source>
        <dbReference type="EMBL" id="MBS0027727.1"/>
    </source>
</evidence>
<dbReference type="PANTHER" id="PTHR12631">
    <property type="entry name" value="ALPHA-L-IDURONIDASE"/>
    <property type="match status" value="1"/>
</dbReference>
<dbReference type="Proteomes" id="UP000676386">
    <property type="component" value="Unassembled WGS sequence"/>
</dbReference>
<reference evidence="2 3" key="1">
    <citation type="submission" date="2021-04" db="EMBL/GenBank/DDBJ databases">
        <title>Chitinophaga sp. nov., isolated from the rhizosphere soil.</title>
        <authorList>
            <person name="He S."/>
        </authorList>
    </citation>
    <scope>NUCLEOTIDE SEQUENCE [LARGE SCALE GENOMIC DNA]</scope>
    <source>
        <strain evidence="2 3">2R12</strain>
    </source>
</reference>
<feature type="signal peptide" evidence="1">
    <location>
        <begin position="1"/>
        <end position="24"/>
    </location>
</feature>
<proteinExistence type="predicted"/>
<dbReference type="PANTHER" id="PTHR12631:SF10">
    <property type="entry name" value="BETA-XYLOSIDASE-LIKE PROTEIN-RELATED"/>
    <property type="match status" value="1"/>
</dbReference>
<gene>
    <name evidence="2" type="ORF">KE626_10445</name>
</gene>
<keyword evidence="1" id="KW-0732">Signal</keyword>
<dbReference type="PROSITE" id="PS51257">
    <property type="entry name" value="PROKAR_LIPOPROTEIN"/>
    <property type="match status" value="1"/>
</dbReference>
<sequence length="482" mass="54431">MNQKNKLFANIFLCLAGVIISCTAPGAKQRPEIPAMPDTFRVGAKPLFRDFMGINGHVTFKPALYGQVCRLVRSYHNIDWDVKAIGDSFSIPVTINHINWKEGVYGPWKAGGFETDICLQFLGFGLGSPGYRQLWKGHEEWAYDYGKAMAAYYGPSGQEKLGTSFEIDNEPGNRFDPALFKTLFTKMAEGIRAGDPALKIVTPAVAAGKGDDYAMGLDRMYADQTILPLYDVINIHTYATMEKSATNPNTWNRSFPEDTSLQYLKVIDEAIAWRNRQAGGKQIWITEFGYDACTPEAMKRRKDWALKLDWQGASDLQQAQYLVRSFLMFATRDVQRAYLYFYNDEDEASFHAASGITRNFQPKMSFWAVRQLYQTLGDYRFRRIVTKQEGALYVFEFEKDHDPKSLVWVAWSPTGASTHQKNNYQPQVINAVLDSLPSLPEKVAVMATADGAAPAADWKKKDKHSVTLAVGESPVYIIMRKK</sequence>
<keyword evidence="3" id="KW-1185">Reference proteome</keyword>
<protein>
    <recommendedName>
        <fullName evidence="4">Glycosyl hydrolase catalytic core</fullName>
    </recommendedName>
</protein>
<evidence type="ECO:0008006" key="4">
    <source>
        <dbReference type="Google" id="ProtNLM"/>
    </source>
</evidence>
<dbReference type="SUPFAM" id="SSF51445">
    <property type="entry name" value="(Trans)glycosidases"/>
    <property type="match status" value="1"/>
</dbReference>
<organism evidence="2 3">
    <name type="scientific">Chitinophaga hostae</name>
    <dbReference type="NCBI Taxonomy" id="2831022"/>
    <lineage>
        <taxon>Bacteria</taxon>
        <taxon>Pseudomonadati</taxon>
        <taxon>Bacteroidota</taxon>
        <taxon>Chitinophagia</taxon>
        <taxon>Chitinophagales</taxon>
        <taxon>Chitinophagaceae</taxon>
        <taxon>Chitinophaga</taxon>
    </lineage>
</organism>
<dbReference type="InterPro" id="IPR051923">
    <property type="entry name" value="Glycosyl_Hydrolase_39"/>
</dbReference>
<dbReference type="EMBL" id="JAGTXB010000004">
    <property type="protein sequence ID" value="MBS0027727.1"/>
    <property type="molecule type" value="Genomic_DNA"/>
</dbReference>
<comment type="caution">
    <text evidence="2">The sequence shown here is derived from an EMBL/GenBank/DDBJ whole genome shotgun (WGS) entry which is preliminary data.</text>
</comment>
<dbReference type="Gene3D" id="3.20.20.80">
    <property type="entry name" value="Glycosidases"/>
    <property type="match status" value="1"/>
</dbReference>